<sequence>MSRRVERSLGPQPFAQPGFWCERITYRSLSADAITSVATYATTNPAQAIRKIRVDVRLLVSALPPREMARAFGWIDGGGCLGAVAALHRGEPCGFSLNTRDAWVEWTVRPVVFLTSAAAGPVASCRDTGGAAPPPSGFRSGCVSL</sequence>
<protein>
    <submittedName>
        <fullName evidence="1">Uncharacterized protein</fullName>
    </submittedName>
</protein>
<dbReference type="PATRIC" id="fig|698759.3.peg.766"/>
<keyword evidence="2" id="KW-1185">Reference proteome</keyword>
<dbReference type="OrthoDB" id="4224527at2"/>
<accession>L1L6Z3</accession>
<name>L1L6Z3_9ACTN</name>
<gene>
    <name evidence="1" type="ORF">STRIP9103_05624</name>
</gene>
<dbReference type="EMBL" id="AEJC01000061">
    <property type="protein sequence ID" value="EKX68687.1"/>
    <property type="molecule type" value="Genomic_DNA"/>
</dbReference>
<reference evidence="1 2" key="1">
    <citation type="submission" date="2012-11" db="EMBL/GenBank/DDBJ databases">
        <authorList>
            <person name="Huguet-Tapia J.C."/>
            <person name="Durkin A.S."/>
            <person name="Pettis G.S."/>
            <person name="Badger J.H."/>
        </authorList>
    </citation>
    <scope>NUCLEOTIDE SEQUENCE [LARGE SCALE GENOMIC DNA]</scope>
    <source>
        <strain evidence="1 2">91-03</strain>
    </source>
</reference>
<dbReference type="AlphaFoldDB" id="L1L6Z3"/>
<comment type="caution">
    <text evidence="1">The sequence shown here is derived from an EMBL/GenBank/DDBJ whole genome shotgun (WGS) entry which is preliminary data.</text>
</comment>
<evidence type="ECO:0000313" key="1">
    <source>
        <dbReference type="EMBL" id="EKX68687.1"/>
    </source>
</evidence>
<proteinExistence type="predicted"/>
<dbReference type="RefSeq" id="WP_009298048.1">
    <property type="nucleotide sequence ID" value="NZ_AEJC01000061.1"/>
</dbReference>
<dbReference type="GeneID" id="301702661"/>
<dbReference type="Proteomes" id="UP000010411">
    <property type="component" value="Unassembled WGS sequence"/>
</dbReference>
<organism evidence="1 2">
    <name type="scientific">Streptomyces ipomoeae 91-03</name>
    <dbReference type="NCBI Taxonomy" id="698759"/>
    <lineage>
        <taxon>Bacteria</taxon>
        <taxon>Bacillati</taxon>
        <taxon>Actinomycetota</taxon>
        <taxon>Actinomycetes</taxon>
        <taxon>Kitasatosporales</taxon>
        <taxon>Streptomycetaceae</taxon>
        <taxon>Streptomyces</taxon>
    </lineage>
</organism>
<evidence type="ECO:0000313" key="2">
    <source>
        <dbReference type="Proteomes" id="UP000010411"/>
    </source>
</evidence>